<proteinExistence type="predicted"/>
<keyword evidence="1" id="KW-0732">Signal</keyword>
<feature type="chain" id="PRO_5045915170" evidence="1">
    <location>
        <begin position="35"/>
        <end position="189"/>
    </location>
</feature>
<dbReference type="Proteomes" id="UP001165293">
    <property type="component" value="Unassembled WGS sequence"/>
</dbReference>
<reference evidence="3" key="1">
    <citation type="submission" date="2021-10" db="EMBL/GenBank/DDBJ databases">
        <authorList>
            <person name="Lyu M."/>
            <person name="Wang X."/>
            <person name="Meng X."/>
            <person name="Xu K."/>
        </authorList>
    </citation>
    <scope>NUCLEOTIDE SEQUENCE</scope>
    <source>
        <strain evidence="3">A6</strain>
    </source>
</reference>
<gene>
    <name evidence="3" type="ORF">LK996_08965</name>
</gene>
<dbReference type="EMBL" id="JAJGAK010000001">
    <property type="protein sequence ID" value="MCC8363204.1"/>
    <property type="molecule type" value="Genomic_DNA"/>
</dbReference>
<evidence type="ECO:0000259" key="2">
    <source>
        <dbReference type="Pfam" id="PF09832"/>
    </source>
</evidence>
<comment type="caution">
    <text evidence="3">The sequence shown here is derived from an EMBL/GenBank/DDBJ whole genome shotgun (WGS) entry which is preliminary data.</text>
</comment>
<name>A0ABS8JI24_9GAMM</name>
<organism evidence="3 4">
    <name type="scientific">Noviluteimonas lactosilytica</name>
    <dbReference type="NCBI Taxonomy" id="2888523"/>
    <lineage>
        <taxon>Bacteria</taxon>
        <taxon>Pseudomonadati</taxon>
        <taxon>Pseudomonadota</taxon>
        <taxon>Gammaproteobacteria</taxon>
        <taxon>Lysobacterales</taxon>
        <taxon>Lysobacteraceae</taxon>
        <taxon>Noviluteimonas</taxon>
    </lineage>
</organism>
<feature type="signal peptide" evidence="1">
    <location>
        <begin position="1"/>
        <end position="34"/>
    </location>
</feature>
<evidence type="ECO:0000313" key="3">
    <source>
        <dbReference type="EMBL" id="MCC8363204.1"/>
    </source>
</evidence>
<dbReference type="RefSeq" id="WP_230526748.1">
    <property type="nucleotide sequence ID" value="NZ_JAJGAK010000001.1"/>
</dbReference>
<protein>
    <submittedName>
        <fullName evidence="3">DUF2059 domain-containing protein</fullName>
    </submittedName>
</protein>
<dbReference type="InterPro" id="IPR018637">
    <property type="entry name" value="DUF2059"/>
</dbReference>
<sequence>MRRLYDAGLAKGNRNMRRMLLAVVLSLVAPMAFAAKPTDAQIDRLFEVMRQQQMLDSVLGEMEGIHQGMLAEMTKGKTLTADDRAKMDRLFAISNKHVRETLSWEKLAPKFRALYAESLGSEDIEAITAFYASPAGQRYLDKMPALMQKSMGLVQELTVPMLQRMQEDMIREFGAPANAEAGADVGTAE</sequence>
<evidence type="ECO:0000313" key="4">
    <source>
        <dbReference type="Proteomes" id="UP001165293"/>
    </source>
</evidence>
<feature type="domain" description="DUF2059" evidence="2">
    <location>
        <begin position="105"/>
        <end position="158"/>
    </location>
</feature>
<evidence type="ECO:0000256" key="1">
    <source>
        <dbReference type="SAM" id="SignalP"/>
    </source>
</evidence>
<accession>A0ABS8JI24</accession>
<keyword evidence="4" id="KW-1185">Reference proteome</keyword>
<dbReference type="Pfam" id="PF09832">
    <property type="entry name" value="DUF2059"/>
    <property type="match status" value="1"/>
</dbReference>